<dbReference type="InterPro" id="IPR003439">
    <property type="entry name" value="ABC_transporter-like_ATP-bd"/>
</dbReference>
<dbReference type="InterPro" id="IPR027417">
    <property type="entry name" value="P-loop_NTPase"/>
</dbReference>
<feature type="compositionally biased region" description="Basic and acidic residues" evidence="8">
    <location>
        <begin position="877"/>
        <end position="888"/>
    </location>
</feature>
<organism evidence="13 14">
    <name type="scientific">Derxia gummosa DSM 723</name>
    <dbReference type="NCBI Taxonomy" id="1121388"/>
    <lineage>
        <taxon>Bacteria</taxon>
        <taxon>Pseudomonadati</taxon>
        <taxon>Pseudomonadota</taxon>
        <taxon>Betaproteobacteria</taxon>
        <taxon>Burkholderiales</taxon>
        <taxon>Alcaligenaceae</taxon>
        <taxon>Derxia</taxon>
    </lineage>
</organism>
<feature type="region of interest" description="Disordered" evidence="8">
    <location>
        <begin position="825"/>
        <end position="925"/>
    </location>
</feature>
<dbReference type="PANTHER" id="PTHR24221">
    <property type="entry name" value="ATP-BINDING CASSETTE SUB-FAMILY B"/>
    <property type="match status" value="1"/>
</dbReference>
<dbReference type="PROSITE" id="PS50990">
    <property type="entry name" value="PEPTIDASE_C39"/>
    <property type="match status" value="1"/>
</dbReference>
<dbReference type="PROSITE" id="PS50893">
    <property type="entry name" value="ABC_TRANSPORTER_2"/>
    <property type="match status" value="1"/>
</dbReference>
<keyword evidence="6 9" id="KW-1133">Transmembrane helix</keyword>
<keyword evidence="3 9" id="KW-0812">Transmembrane</keyword>
<dbReference type="PANTHER" id="PTHR24221:SF248">
    <property type="entry name" value="ABC TRANSPORTER TRANSMEMBRANE REGION"/>
    <property type="match status" value="1"/>
</dbReference>
<dbReference type="GO" id="GO:0016887">
    <property type="term" value="F:ATP hydrolysis activity"/>
    <property type="evidence" value="ECO:0007669"/>
    <property type="project" value="InterPro"/>
</dbReference>
<evidence type="ECO:0000256" key="9">
    <source>
        <dbReference type="SAM" id="Phobius"/>
    </source>
</evidence>
<dbReference type="GO" id="GO:0005524">
    <property type="term" value="F:ATP binding"/>
    <property type="evidence" value="ECO:0007669"/>
    <property type="project" value="UniProtKB-KW"/>
</dbReference>
<evidence type="ECO:0000256" key="5">
    <source>
        <dbReference type="ARBA" id="ARBA00022840"/>
    </source>
</evidence>
<dbReference type="GO" id="GO:0008233">
    <property type="term" value="F:peptidase activity"/>
    <property type="evidence" value="ECO:0007669"/>
    <property type="project" value="InterPro"/>
</dbReference>
<evidence type="ECO:0000256" key="7">
    <source>
        <dbReference type="ARBA" id="ARBA00023136"/>
    </source>
</evidence>
<dbReference type="SUPFAM" id="SSF90123">
    <property type="entry name" value="ABC transporter transmembrane region"/>
    <property type="match status" value="1"/>
</dbReference>
<dbReference type="Gene3D" id="3.90.70.10">
    <property type="entry name" value="Cysteine proteinases"/>
    <property type="match status" value="1"/>
</dbReference>
<evidence type="ECO:0000256" key="2">
    <source>
        <dbReference type="ARBA" id="ARBA00022475"/>
    </source>
</evidence>
<feature type="transmembrane region" description="Helical" evidence="9">
    <location>
        <begin position="193"/>
        <end position="215"/>
    </location>
</feature>
<reference evidence="14" key="5">
    <citation type="submission" date="2025-08" db="UniProtKB">
        <authorList>
            <consortium name="RefSeq"/>
        </authorList>
    </citation>
    <scope>IDENTIFICATION</scope>
</reference>
<dbReference type="Pfam" id="PF00005">
    <property type="entry name" value="ABC_tran"/>
    <property type="match status" value="1"/>
</dbReference>
<dbReference type="InterPro" id="IPR017871">
    <property type="entry name" value="ABC_transporter-like_CS"/>
</dbReference>
<dbReference type="PROSITE" id="PS00211">
    <property type="entry name" value="ABC_TRANSPORTER_1"/>
    <property type="match status" value="1"/>
</dbReference>
<comment type="subcellular location">
    <subcellularLocation>
        <location evidence="1">Cell membrane</location>
        <topology evidence="1">Multi-pass membrane protein</topology>
    </subcellularLocation>
</comment>
<keyword evidence="5 14" id="KW-0067">ATP-binding</keyword>
<keyword evidence="4" id="KW-0547">Nucleotide-binding</keyword>
<keyword evidence="7 9" id="KW-0472">Membrane</keyword>
<evidence type="ECO:0000259" key="11">
    <source>
        <dbReference type="PROSITE" id="PS50929"/>
    </source>
</evidence>
<feature type="compositionally biased region" description="Low complexity" evidence="8">
    <location>
        <begin position="837"/>
        <end position="876"/>
    </location>
</feature>
<evidence type="ECO:0000256" key="8">
    <source>
        <dbReference type="SAM" id="MobiDB-lite"/>
    </source>
</evidence>
<dbReference type="Pfam" id="PF00664">
    <property type="entry name" value="ABC_membrane"/>
    <property type="match status" value="1"/>
</dbReference>
<feature type="transmembrane region" description="Helical" evidence="9">
    <location>
        <begin position="227"/>
        <end position="244"/>
    </location>
</feature>
<keyword evidence="2" id="KW-1003">Cell membrane</keyword>
<dbReference type="InterPro" id="IPR003593">
    <property type="entry name" value="AAA+_ATPase"/>
</dbReference>
<dbReference type="InterPro" id="IPR005074">
    <property type="entry name" value="Peptidase_C39"/>
</dbReference>
<reference evidence="14" key="2">
    <citation type="journal article" date="1990" name="Mol. Microbiol.">
        <title>Structure and function of haemolysin B,P-glycoprotein and other members of a novel family of membrane translocators.</title>
        <authorList>
            <person name="Blight M.A."/>
            <person name="Holland I.B."/>
        </authorList>
    </citation>
    <scope>NUCLEOTIDE SEQUENCE</scope>
</reference>
<evidence type="ECO:0000256" key="1">
    <source>
        <dbReference type="ARBA" id="ARBA00004651"/>
    </source>
</evidence>
<dbReference type="InterPro" id="IPR011527">
    <property type="entry name" value="ABC1_TM_dom"/>
</dbReference>
<name>A0A8B6X9R7_9BURK</name>
<evidence type="ECO:0000256" key="4">
    <source>
        <dbReference type="ARBA" id="ARBA00022741"/>
    </source>
</evidence>
<keyword evidence="13" id="KW-1185">Reference proteome</keyword>
<accession>A0A8B6X9R7</accession>
<dbReference type="GO" id="GO:0005886">
    <property type="term" value="C:plasma membrane"/>
    <property type="evidence" value="ECO:0007669"/>
    <property type="project" value="UniProtKB-SubCell"/>
</dbReference>
<protein>
    <submittedName>
        <fullName evidence="14">ATP-binding cassette domain-containing protein</fullName>
    </submittedName>
</protein>
<feature type="compositionally biased region" description="Low complexity" evidence="8">
    <location>
        <begin position="889"/>
        <end position="925"/>
    </location>
</feature>
<feature type="domain" description="ABC transmembrane type-1" evidence="11">
    <location>
        <begin position="193"/>
        <end position="471"/>
    </location>
</feature>
<dbReference type="CDD" id="cd18587">
    <property type="entry name" value="ABC_6TM_LapB_like"/>
    <property type="match status" value="1"/>
</dbReference>
<dbReference type="SUPFAM" id="SSF52540">
    <property type="entry name" value="P-loop containing nucleoside triphosphate hydrolases"/>
    <property type="match status" value="1"/>
</dbReference>
<evidence type="ECO:0000259" key="12">
    <source>
        <dbReference type="PROSITE" id="PS50990"/>
    </source>
</evidence>
<feature type="transmembrane region" description="Helical" evidence="9">
    <location>
        <begin position="444"/>
        <end position="466"/>
    </location>
</feature>
<dbReference type="RefSeq" id="WP_051378858.1">
    <property type="nucleotide sequence ID" value="NZ_AXWS01000015.1"/>
</dbReference>
<evidence type="ECO:0000313" key="13">
    <source>
        <dbReference type="Proteomes" id="UP000675920"/>
    </source>
</evidence>
<evidence type="ECO:0000256" key="6">
    <source>
        <dbReference type="ARBA" id="ARBA00022989"/>
    </source>
</evidence>
<dbReference type="Proteomes" id="UP000675920">
    <property type="component" value="Unplaced"/>
</dbReference>
<feature type="transmembrane region" description="Helical" evidence="9">
    <location>
        <begin position="411"/>
        <end position="432"/>
    </location>
</feature>
<sequence>MRPPVAASGAQTEGTPPDAAQGGDSHHRRATDIPGDDPLIIALLWLCRHHGMERSGAALLDGIAVSGRLRPAQALAALRNAGFSAGLVRRAPRDILSLLLPALLFMKSGEVVAITRRLDQREPAFEILLPASGIARIATEAELLADYAGSALLATPRPAGQRAPAGGDSLLLAPGQHWLWGTLKRYSPYYRSAMLAALITNVLMLVSGFFTSVVYDRVIPHEAFVTLYSLAVGALLATGFDLAARQLRSHLIDHAGKKADLALGSLLFRQTLGIRLEHKPESAGAFAHQVAQIETVRDFSASATLSALSDLPFVALFIAVTFFIAGPLAWVLVVSVPLVGGLCWITQRMLARHMRANQVEQAALHGVLIEAVEGLEEVRAAGAQAHFLKRYEEANAAAAASALGARGLSSWVNNIAGMSQQLVTLVMLVWGVHLIHDGVITGGALIGAVMFAGRAIAPLGGVVALATRYQGAKAALVMLDQLMCLPTERAPDRSYLARPDIRGELALKDVSFAYPARRGGGHAGAAAGMAASAFGAAGAAGFGAGGATGAAGGLGGLPGAAGRHAPTVLRDVSLDIRAGERVAILGKIGSGKSTLLRLLAGLYQPTAGTVLVDGLDLRQIDPADFRAQTGFVAQEPRLFHGTLRENVFMGRANIDAGWFQQVARQTGLDRLAAAHPLGWDLPVGEMGGLLSGGQRQLVALARCLVTRPRVLLMDEPTSSMDAQAEMDFIRQLGATVDGRTLVVVTHRPALLALVDRIVVVEAGKVVLDGSKAEVLATLQAQQTAMAGSATPGRVTTAEAAQVARAMPAQVAAQASARIEAMPEQAAMPARAATSAQAVPTADGTVATAPVTPVTPETPTPATTTAAAPDPATAAAEALRRRVMAELTRRAQAAAAQTANAAPAAQPARPEQPPQAAQAASAQPTP</sequence>
<dbReference type="InterPro" id="IPR039421">
    <property type="entry name" value="Type_1_exporter"/>
</dbReference>
<dbReference type="Gene3D" id="3.40.50.300">
    <property type="entry name" value="P-loop containing nucleotide triphosphate hydrolases"/>
    <property type="match status" value="1"/>
</dbReference>
<evidence type="ECO:0000259" key="10">
    <source>
        <dbReference type="PROSITE" id="PS50893"/>
    </source>
</evidence>
<feature type="region of interest" description="Disordered" evidence="8">
    <location>
        <begin position="1"/>
        <end position="33"/>
    </location>
</feature>
<reference evidence="14" key="4">
    <citation type="journal article" date="1998" name="Nature">
        <title>Crystal structure of the ATP-binding subunit of an ABC transporter.</title>
        <authorList>
            <person name="Hung L.W."/>
            <person name="Wang I.X."/>
            <person name="Nikaido K."/>
            <person name="Liu P.Q."/>
            <person name="Ames G.F."/>
            <person name="Kim S.H."/>
        </authorList>
    </citation>
    <scope>NUCLEOTIDE SEQUENCE</scope>
</reference>
<dbReference type="SMART" id="SM00382">
    <property type="entry name" value="AAA"/>
    <property type="match status" value="1"/>
</dbReference>
<feature type="transmembrane region" description="Helical" evidence="9">
    <location>
        <begin position="328"/>
        <end position="345"/>
    </location>
</feature>
<feature type="domain" description="ABC transporter" evidence="10">
    <location>
        <begin position="552"/>
        <end position="787"/>
    </location>
</feature>
<evidence type="ECO:0000256" key="3">
    <source>
        <dbReference type="ARBA" id="ARBA00022692"/>
    </source>
</evidence>
<feature type="domain" description="Peptidase C39" evidence="12">
    <location>
        <begin position="29"/>
        <end position="154"/>
    </location>
</feature>
<dbReference type="PROSITE" id="PS50929">
    <property type="entry name" value="ABC_TM1F"/>
    <property type="match status" value="1"/>
</dbReference>
<dbReference type="GO" id="GO:0140359">
    <property type="term" value="F:ABC-type transporter activity"/>
    <property type="evidence" value="ECO:0007669"/>
    <property type="project" value="InterPro"/>
</dbReference>
<reference evidence="14" key="3">
    <citation type="journal article" date="1991" name="Gene">
        <title>Homology between proteins controlling Streptomyces fradiae tylosin resistance and ATP-binding transport.</title>
        <authorList>
            <person name="Rosteck P.R. Jr."/>
            <person name="Reynolds P.A."/>
            <person name="Hershberger C.L."/>
        </authorList>
    </citation>
    <scope>NUCLEOTIDE SEQUENCE</scope>
</reference>
<dbReference type="AlphaFoldDB" id="A0A8B6X9R7"/>
<dbReference type="GO" id="GO:0006508">
    <property type="term" value="P:proteolysis"/>
    <property type="evidence" value="ECO:0007669"/>
    <property type="project" value="InterPro"/>
</dbReference>
<reference evidence="14" key="1">
    <citation type="journal article" date="1990" name="J. Bioenerg. Biomembr.">
        <title>Binding protein-dependent transport systems.</title>
        <authorList>
            <person name="Higgins C.F."/>
            <person name="Hyde S.C."/>
            <person name="Mimmack M.M."/>
            <person name="Gileadi U."/>
            <person name="Gill D.R."/>
            <person name="Gallagher M.P."/>
        </authorList>
    </citation>
    <scope>NUCLEOTIDE SEQUENCE</scope>
</reference>
<dbReference type="InterPro" id="IPR036640">
    <property type="entry name" value="ABC1_TM_sf"/>
</dbReference>
<evidence type="ECO:0000313" key="14">
    <source>
        <dbReference type="RefSeq" id="WP_051378858.1"/>
    </source>
</evidence>
<proteinExistence type="predicted"/>
<dbReference type="Gene3D" id="1.20.1560.10">
    <property type="entry name" value="ABC transporter type 1, transmembrane domain"/>
    <property type="match status" value="1"/>
</dbReference>
<dbReference type="GO" id="GO:0034040">
    <property type="term" value="F:ATPase-coupled lipid transmembrane transporter activity"/>
    <property type="evidence" value="ECO:0007669"/>
    <property type="project" value="TreeGrafter"/>
</dbReference>